<name>A0AAN6DVX6_9EURO</name>
<evidence type="ECO:0000256" key="3">
    <source>
        <dbReference type="ARBA" id="ARBA00022833"/>
    </source>
</evidence>
<evidence type="ECO:0000256" key="2">
    <source>
        <dbReference type="ARBA" id="ARBA00022771"/>
    </source>
</evidence>
<dbReference type="Gene3D" id="3.30.40.10">
    <property type="entry name" value="Zinc/RING finger domain, C3HC4 (zinc finger)"/>
    <property type="match status" value="1"/>
</dbReference>
<feature type="compositionally biased region" description="Polar residues" evidence="4">
    <location>
        <begin position="1"/>
        <end position="11"/>
    </location>
</feature>
<evidence type="ECO:0000256" key="4">
    <source>
        <dbReference type="SAM" id="MobiDB-lite"/>
    </source>
</evidence>
<dbReference type="Proteomes" id="UP001203852">
    <property type="component" value="Unassembled WGS sequence"/>
</dbReference>
<dbReference type="AlphaFoldDB" id="A0AAN6DVX6"/>
<evidence type="ECO:0008006" key="7">
    <source>
        <dbReference type="Google" id="ProtNLM"/>
    </source>
</evidence>
<feature type="compositionally biased region" description="Polar residues" evidence="4">
    <location>
        <begin position="62"/>
        <end position="76"/>
    </location>
</feature>
<keyword evidence="2" id="KW-0863">Zinc-finger</keyword>
<feature type="compositionally biased region" description="Polar residues" evidence="4">
    <location>
        <begin position="362"/>
        <end position="380"/>
    </location>
</feature>
<reference evidence="5" key="1">
    <citation type="journal article" date="2022" name="bioRxiv">
        <title>Deciphering the potential niche of two novel black yeast fungi from a biological soil crust based on their genomes, phenotypes, and melanin regulation.</title>
        <authorList>
            <consortium name="DOE Joint Genome Institute"/>
            <person name="Carr E.C."/>
            <person name="Barton Q."/>
            <person name="Grambo S."/>
            <person name="Sullivan M."/>
            <person name="Renfro C.M."/>
            <person name="Kuo A."/>
            <person name="Pangilinan J."/>
            <person name="Lipzen A."/>
            <person name="Keymanesh K."/>
            <person name="Savage E."/>
            <person name="Barry K."/>
            <person name="Grigoriev I.V."/>
            <person name="Riekhof W.R."/>
            <person name="Harris S.S."/>
        </authorList>
    </citation>
    <scope>NUCLEOTIDE SEQUENCE</scope>
    <source>
        <strain evidence="5">JF 03-4F</strain>
    </source>
</reference>
<sequence length="838" mass="91492">MSKRASAQDSSDGWVRRSNRQTRQPHRLGNLVSHDEIQERETIPASSPSDPVLLPEIDESTLPFSMQQPEIVSNDLSDPKECEELSKFTPSDVIDECRKKGIAIEYDRKQFGNRRPTWNRPRPRPRPRHRPRPRRTLPAFASDADTANNAFWGIVPPLVPNLPTETSTEFTVDSSDAIVHVPSPETDPKPLPETSRSRWVTALIQLQRYREELGITSDDDDGDDDDLQTWCWCQRGDIGSESVKCGNPDCTTGWYHKPCLNVHEQWFFKQYELWMCTNCMIPKWKAILAEERAARVAVSDKLLQATPAPMDAQVHAEPAADSHADIGEGTTPSKHDTGADTASLSSHHTVRNSAAPHLNGADTASLSSHHTVRNSASPHLNGANNIPATCDEVNGSFTPAARTNDALADTSIHVAPHDVHEASVATSTAGDQDGDLSLDDWSENVSPKQGPSASSDTSPVAASNHEILVDNMAAQAVHQSRTIIDLTEDDDEQPPRNLIDLTQDDDDHEAAHEPRPTAPIEGGGLHPARPSSSITNTFTSSHAHNLPTSQALQQFASVATVHAAPLPVPAPRPGAISMSVHNITSLQASARMWTSNNSSVRPPREGPGISLRYKHGQQLPLMSAEREEPRYVLVPSYSSRGALRGVEVPVKILNFFSGTLRGVNGCENLAFFAAGLVGTVSIPQADLVLVRNVVDFLKGEFLFVALSLMDIQTTARQKEVLLTYAHIAHLLGIDALMKAALHALYVSVLRRPQDWADLDDNQRVLEEFTFSDNPARRLLSGGRQHSILPNVTGEAALPCEEGRRREICDVGSGGARVLGTWGPPLDLVLAPGEDEEGV</sequence>
<dbReference type="SUPFAM" id="SSF57903">
    <property type="entry name" value="FYVE/PHD zinc finger"/>
    <property type="match status" value="1"/>
</dbReference>
<feature type="compositionally biased region" description="Basic and acidic residues" evidence="4">
    <location>
        <begin position="33"/>
        <end position="42"/>
    </location>
</feature>
<evidence type="ECO:0000313" key="6">
    <source>
        <dbReference type="Proteomes" id="UP001203852"/>
    </source>
</evidence>
<feature type="region of interest" description="Disordered" evidence="4">
    <location>
        <begin position="424"/>
        <end position="460"/>
    </location>
</feature>
<dbReference type="InterPro" id="IPR011011">
    <property type="entry name" value="Znf_FYVE_PHD"/>
</dbReference>
<protein>
    <recommendedName>
        <fullName evidence="7">Zinc finger PHD-type domain-containing protein</fullName>
    </recommendedName>
</protein>
<feature type="compositionally biased region" description="Polar residues" evidence="4">
    <location>
        <begin position="530"/>
        <end position="543"/>
    </location>
</feature>
<keyword evidence="1" id="KW-0479">Metal-binding</keyword>
<keyword evidence="3" id="KW-0862">Zinc</keyword>
<feature type="compositionally biased region" description="Acidic residues" evidence="4">
    <location>
        <begin position="432"/>
        <end position="442"/>
    </location>
</feature>
<feature type="compositionally biased region" description="Basic residues" evidence="4">
    <location>
        <begin position="121"/>
        <end position="135"/>
    </location>
</feature>
<feature type="region of interest" description="Disordered" evidence="4">
    <location>
        <begin position="485"/>
        <end position="543"/>
    </location>
</feature>
<gene>
    <name evidence="5" type="ORF">EDD36DRAFT_205533</name>
</gene>
<keyword evidence="6" id="KW-1185">Reference proteome</keyword>
<feature type="compositionally biased region" description="Polar residues" evidence="4">
    <location>
        <begin position="443"/>
        <end position="460"/>
    </location>
</feature>
<feature type="region of interest" description="Disordered" evidence="4">
    <location>
        <begin position="109"/>
        <end position="136"/>
    </location>
</feature>
<feature type="compositionally biased region" description="Basic residues" evidence="4">
    <location>
        <begin position="17"/>
        <end position="26"/>
    </location>
</feature>
<dbReference type="InterPro" id="IPR019786">
    <property type="entry name" value="Zinc_finger_PHD-type_CS"/>
</dbReference>
<feature type="region of interest" description="Disordered" evidence="4">
    <location>
        <begin position="310"/>
        <end position="380"/>
    </location>
</feature>
<dbReference type="PROSITE" id="PS01359">
    <property type="entry name" value="ZF_PHD_1"/>
    <property type="match status" value="1"/>
</dbReference>
<evidence type="ECO:0000256" key="1">
    <source>
        <dbReference type="ARBA" id="ARBA00022723"/>
    </source>
</evidence>
<evidence type="ECO:0000313" key="5">
    <source>
        <dbReference type="EMBL" id="KAI1613710.1"/>
    </source>
</evidence>
<comment type="caution">
    <text evidence="5">The sequence shown here is derived from an EMBL/GenBank/DDBJ whole genome shotgun (WGS) entry which is preliminary data.</text>
</comment>
<dbReference type="EMBL" id="MU404353">
    <property type="protein sequence ID" value="KAI1613710.1"/>
    <property type="molecule type" value="Genomic_DNA"/>
</dbReference>
<dbReference type="InterPro" id="IPR013083">
    <property type="entry name" value="Znf_RING/FYVE/PHD"/>
</dbReference>
<dbReference type="GO" id="GO:0008270">
    <property type="term" value="F:zinc ion binding"/>
    <property type="evidence" value="ECO:0007669"/>
    <property type="project" value="UniProtKB-KW"/>
</dbReference>
<feature type="region of interest" description="Disordered" evidence="4">
    <location>
        <begin position="1"/>
        <end position="77"/>
    </location>
</feature>
<proteinExistence type="predicted"/>
<organism evidence="5 6">
    <name type="scientific">Exophiala viscosa</name>
    <dbReference type="NCBI Taxonomy" id="2486360"/>
    <lineage>
        <taxon>Eukaryota</taxon>
        <taxon>Fungi</taxon>
        <taxon>Dikarya</taxon>
        <taxon>Ascomycota</taxon>
        <taxon>Pezizomycotina</taxon>
        <taxon>Eurotiomycetes</taxon>
        <taxon>Chaetothyriomycetidae</taxon>
        <taxon>Chaetothyriales</taxon>
        <taxon>Herpotrichiellaceae</taxon>
        <taxon>Exophiala</taxon>
    </lineage>
</organism>
<accession>A0AAN6DVX6</accession>